<dbReference type="InterPro" id="IPR003661">
    <property type="entry name" value="HisK_dim/P_dom"/>
</dbReference>
<feature type="transmembrane region" description="Helical" evidence="13">
    <location>
        <begin position="474"/>
        <end position="495"/>
    </location>
</feature>
<dbReference type="InterPro" id="IPR003852">
    <property type="entry name" value="Sig_transdc_His_kinase_KdpD_N"/>
</dbReference>
<dbReference type="SMART" id="SM00388">
    <property type="entry name" value="HisKA"/>
    <property type="match status" value="1"/>
</dbReference>
<evidence type="ECO:0000256" key="12">
    <source>
        <dbReference type="ARBA" id="ARBA00023136"/>
    </source>
</evidence>
<dbReference type="Pfam" id="PF02518">
    <property type="entry name" value="HATPase_c"/>
    <property type="match status" value="1"/>
</dbReference>
<keyword evidence="7" id="KW-0547">Nucleotide-binding</keyword>
<protein>
    <recommendedName>
        <fullName evidence="3">histidine kinase</fullName>
        <ecNumber evidence="3">2.7.13.3</ecNumber>
    </recommendedName>
</protein>
<dbReference type="InterPro" id="IPR052023">
    <property type="entry name" value="Histidine_kinase_KdpD"/>
</dbReference>
<dbReference type="PRINTS" id="PR00344">
    <property type="entry name" value="BCTRLSENSOR"/>
</dbReference>
<dbReference type="SUPFAM" id="SSF55874">
    <property type="entry name" value="ATPase domain of HSP90 chaperone/DNA topoisomerase II/histidine kinase"/>
    <property type="match status" value="1"/>
</dbReference>
<dbReference type="Gene3D" id="3.30.565.10">
    <property type="entry name" value="Histidine kinase-like ATPase, C-terminal domain"/>
    <property type="match status" value="1"/>
</dbReference>
<keyword evidence="5" id="KW-0808">Transferase</keyword>
<evidence type="ECO:0000256" key="11">
    <source>
        <dbReference type="ARBA" id="ARBA00023012"/>
    </source>
</evidence>
<dbReference type="InterPro" id="IPR005467">
    <property type="entry name" value="His_kinase_dom"/>
</dbReference>
<comment type="catalytic activity">
    <reaction evidence="1">
        <text>ATP + protein L-histidine = ADP + protein N-phospho-L-histidine.</text>
        <dbReference type="EC" id="2.7.13.3"/>
    </reaction>
</comment>
<dbReference type="InterPro" id="IPR025201">
    <property type="entry name" value="KdpD_TM"/>
</dbReference>
<dbReference type="SUPFAM" id="SSF47384">
    <property type="entry name" value="Homodimeric domain of signal transducing histidine kinase"/>
    <property type="match status" value="1"/>
</dbReference>
<dbReference type="Pfam" id="PF13493">
    <property type="entry name" value="DUF4118"/>
    <property type="match status" value="1"/>
</dbReference>
<dbReference type="PROSITE" id="PS50109">
    <property type="entry name" value="HIS_KIN"/>
    <property type="match status" value="1"/>
</dbReference>
<dbReference type="InterPro" id="IPR038318">
    <property type="entry name" value="KdpD_sf"/>
</dbReference>
<dbReference type="InterPro" id="IPR029016">
    <property type="entry name" value="GAF-like_dom_sf"/>
</dbReference>
<keyword evidence="9 15" id="KW-0067">ATP-binding</keyword>
<dbReference type="Proteomes" id="UP001589865">
    <property type="component" value="Unassembled WGS sequence"/>
</dbReference>
<comment type="subcellular location">
    <subcellularLocation>
        <location evidence="2">Membrane</location>
        <topology evidence="2">Multi-pass membrane protein</topology>
    </subcellularLocation>
</comment>
<dbReference type="InterPro" id="IPR027417">
    <property type="entry name" value="P-loop_NTPase"/>
</dbReference>
<dbReference type="InterPro" id="IPR014729">
    <property type="entry name" value="Rossmann-like_a/b/a_fold"/>
</dbReference>
<evidence type="ECO:0000256" key="1">
    <source>
        <dbReference type="ARBA" id="ARBA00000085"/>
    </source>
</evidence>
<evidence type="ECO:0000256" key="7">
    <source>
        <dbReference type="ARBA" id="ARBA00022741"/>
    </source>
</evidence>
<evidence type="ECO:0000256" key="2">
    <source>
        <dbReference type="ARBA" id="ARBA00004141"/>
    </source>
</evidence>
<name>A0ABV6JX29_9PROT</name>
<dbReference type="RefSeq" id="WP_377044870.1">
    <property type="nucleotide sequence ID" value="NZ_JBHLUN010000008.1"/>
</dbReference>
<dbReference type="GO" id="GO:0005524">
    <property type="term" value="F:ATP binding"/>
    <property type="evidence" value="ECO:0007669"/>
    <property type="project" value="UniProtKB-KW"/>
</dbReference>
<keyword evidence="16" id="KW-1185">Reference proteome</keyword>
<keyword evidence="6 13" id="KW-0812">Transmembrane</keyword>
<keyword evidence="12 13" id="KW-0472">Membrane</keyword>
<evidence type="ECO:0000256" key="6">
    <source>
        <dbReference type="ARBA" id="ARBA00022692"/>
    </source>
</evidence>
<evidence type="ECO:0000313" key="16">
    <source>
        <dbReference type="Proteomes" id="UP001589865"/>
    </source>
</evidence>
<feature type="domain" description="Histidine kinase" evidence="14">
    <location>
        <begin position="670"/>
        <end position="885"/>
    </location>
</feature>
<dbReference type="Gene3D" id="3.40.50.300">
    <property type="entry name" value="P-loop containing nucleotide triphosphate hydrolases"/>
    <property type="match status" value="1"/>
</dbReference>
<keyword evidence="4" id="KW-0597">Phosphoprotein</keyword>
<reference evidence="15 16" key="1">
    <citation type="submission" date="2024-09" db="EMBL/GenBank/DDBJ databases">
        <authorList>
            <person name="Sun Q."/>
            <person name="Mori K."/>
        </authorList>
    </citation>
    <scope>NUCLEOTIDE SEQUENCE [LARGE SCALE GENOMIC DNA]</scope>
    <source>
        <strain evidence="15 16">TBRC 5777</strain>
    </source>
</reference>
<dbReference type="Pfam" id="PF00512">
    <property type="entry name" value="HisKA"/>
    <property type="match status" value="1"/>
</dbReference>
<dbReference type="InterPro" id="IPR003594">
    <property type="entry name" value="HATPase_dom"/>
</dbReference>
<evidence type="ECO:0000256" key="8">
    <source>
        <dbReference type="ARBA" id="ARBA00022777"/>
    </source>
</evidence>
<dbReference type="PANTHER" id="PTHR45569">
    <property type="entry name" value="SENSOR PROTEIN KDPD"/>
    <property type="match status" value="1"/>
</dbReference>
<evidence type="ECO:0000259" key="14">
    <source>
        <dbReference type="PROSITE" id="PS50109"/>
    </source>
</evidence>
<organism evidence="15 16">
    <name type="scientific">Roseomonas elaeocarpi</name>
    <dbReference type="NCBI Taxonomy" id="907779"/>
    <lineage>
        <taxon>Bacteria</taxon>
        <taxon>Pseudomonadati</taxon>
        <taxon>Pseudomonadota</taxon>
        <taxon>Alphaproteobacteria</taxon>
        <taxon>Acetobacterales</taxon>
        <taxon>Roseomonadaceae</taxon>
        <taxon>Roseomonas</taxon>
    </lineage>
</organism>
<dbReference type="Gene3D" id="1.20.120.620">
    <property type="entry name" value="Backbone structure of the membrane domain of e. Coli histidine kinase receptor kdpd"/>
    <property type="match status" value="1"/>
</dbReference>
<feature type="transmembrane region" description="Helical" evidence="13">
    <location>
        <begin position="395"/>
        <end position="415"/>
    </location>
</feature>
<keyword evidence="8" id="KW-0418">Kinase</keyword>
<dbReference type="PANTHER" id="PTHR45569:SF1">
    <property type="entry name" value="SENSOR PROTEIN KDPD"/>
    <property type="match status" value="1"/>
</dbReference>
<dbReference type="SUPFAM" id="SSF52402">
    <property type="entry name" value="Adenine nucleotide alpha hydrolases-like"/>
    <property type="match status" value="1"/>
</dbReference>
<evidence type="ECO:0000256" key="3">
    <source>
        <dbReference type="ARBA" id="ARBA00012438"/>
    </source>
</evidence>
<evidence type="ECO:0000256" key="4">
    <source>
        <dbReference type="ARBA" id="ARBA00022553"/>
    </source>
</evidence>
<dbReference type="InterPro" id="IPR036890">
    <property type="entry name" value="HATPase_C_sf"/>
</dbReference>
<dbReference type="Gene3D" id="3.30.450.40">
    <property type="match status" value="1"/>
</dbReference>
<keyword evidence="10 13" id="KW-1133">Transmembrane helix</keyword>
<feature type="transmembrane region" description="Helical" evidence="13">
    <location>
        <begin position="427"/>
        <end position="454"/>
    </location>
</feature>
<dbReference type="Pfam" id="PF02702">
    <property type="entry name" value="KdpD"/>
    <property type="match status" value="1"/>
</dbReference>
<dbReference type="InterPro" id="IPR004358">
    <property type="entry name" value="Sig_transdc_His_kin-like_C"/>
</dbReference>
<evidence type="ECO:0000256" key="9">
    <source>
        <dbReference type="ARBA" id="ARBA00022840"/>
    </source>
</evidence>
<dbReference type="CDD" id="cd00082">
    <property type="entry name" value="HisKA"/>
    <property type="match status" value="1"/>
</dbReference>
<sequence>MGEEPRRPDPDALLAAAAREGRGRLKVFLGAAPGVGKTFEMLGEARQRAAGGADIVVGLVETHGRADTAAQLGTLEVLPRVARPYRGQVIEEFDLDAALARRPAILLLDELAHTNAPGSRHNKRWQDVEELRAAGIEVWTTMNVQHLRSLSDKVARITGVRVAETVPDLVLAEADAVELVDIPSAELLQRLRDGKVYRPDQAARALKGFFREGNLAALREMALRRTAERVDADVTGYMRSNAISGPWPSGERVLALIGSDEAAEGVLWQARRLADALRAPLVALHVERPGAPASDDPAAALRLAASMEAEVETVVAGDLPRAVLEHARAHNATQIVMGRGRPSRLRRMLGRTLAAALLRGAGDFTLHVLPAAVARGEAARAGAARPGRRRALPHWLDWVAVPAVVGLATAISFTLDSLVPEGGLGMVYLAAVVALATWIGPMQALLGAVLSFSAWNFLFLSPRYSLTISSAQDVMGVVVFAAVALLLLGTTGNLGRSVTAARGRLFALRRLVDSARKLAGAGSGGDLLLVLAQEAERVAGCPVCVLMPLDGEPVPRAAVPIDAEPDADSMAAARWVLGGARRAGAGTDTLPGVAWQFRPIRTIRGHVGLLGIRLASLGENAALEGERDRLLDAILDQAAVAIERSQLMEEQARHAARAETETLRNALLASLGHDLRTPLTGIRGALETLRTAGPALSPETREDLLQAAEEETVRLNRYLSNILDIVRLEEQQVRPRREAVEVAEALEATADRAARGSGRPVRVTATALLPPVQLDPVLLDQVLMNLLDNALKFSAPHGTVTAAARREGANLTITVEDNGPGIPPEQLSQVFDPFFRVRRGDKAPAGSGLGLAICRGLTEAMGGRITAESPLRDGRGTRLVLRFPL</sequence>
<proteinExistence type="predicted"/>
<evidence type="ECO:0000256" key="13">
    <source>
        <dbReference type="SAM" id="Phobius"/>
    </source>
</evidence>
<dbReference type="CDD" id="cd00075">
    <property type="entry name" value="HATPase"/>
    <property type="match status" value="1"/>
</dbReference>
<keyword evidence="11" id="KW-0902">Two-component regulatory system</keyword>
<dbReference type="InterPro" id="IPR036097">
    <property type="entry name" value="HisK_dim/P_sf"/>
</dbReference>
<comment type="caution">
    <text evidence="15">The sequence shown here is derived from an EMBL/GenBank/DDBJ whole genome shotgun (WGS) entry which is preliminary data.</text>
</comment>
<dbReference type="SMART" id="SM00387">
    <property type="entry name" value="HATPase_c"/>
    <property type="match status" value="1"/>
</dbReference>
<evidence type="ECO:0000313" key="15">
    <source>
        <dbReference type="EMBL" id="MFC0409123.1"/>
    </source>
</evidence>
<accession>A0ABV6JX29</accession>
<evidence type="ECO:0000256" key="10">
    <source>
        <dbReference type="ARBA" id="ARBA00022989"/>
    </source>
</evidence>
<gene>
    <name evidence="15" type="ORF">ACFFGY_12750</name>
</gene>
<dbReference type="Gene3D" id="3.40.50.620">
    <property type="entry name" value="HUPs"/>
    <property type="match status" value="1"/>
</dbReference>
<dbReference type="EMBL" id="JBHLUN010000008">
    <property type="protein sequence ID" value="MFC0409123.1"/>
    <property type="molecule type" value="Genomic_DNA"/>
</dbReference>
<dbReference type="EC" id="2.7.13.3" evidence="3"/>
<dbReference type="Gene3D" id="1.10.287.130">
    <property type="match status" value="1"/>
</dbReference>
<evidence type="ECO:0000256" key="5">
    <source>
        <dbReference type="ARBA" id="ARBA00022679"/>
    </source>
</evidence>